<dbReference type="AlphaFoldDB" id="A0A7E4V386"/>
<accession>A0A7E4V386</accession>
<keyword evidence="1" id="KW-1185">Reference proteome</keyword>
<protein>
    <submittedName>
        <fullName evidence="2">Helicase C-terminal domain-containing protein</fullName>
    </submittedName>
</protein>
<sequence>MASRRRSAKRVAFEIADGNGVIGSSDEANVKFEAVDEVLHGNEAPLLEVLSSTTSSTVASSVRSTRFSIGEWEAAWINSVILEHLDARYERVIRLADGIKASLTGALAAVTACLPKRRGERIIPFAKVEVKDELPKLPSARSIFIYATKSSDVTFEAIKEQIHVITDNVILKLSFEKPLLKALMRLHDLCNLNVPRLAIHVGFDDVSQQYERFHIWRHLLVGDIIVLSQVIADGMKGAPSEHRFFILTFLWNSKQARDGKHLVVDKLRRRKISCIVTNEDRNEYRFRIILKNCGHVQLEIVLKSKEQCDMVV</sequence>
<organism evidence="1 2">
    <name type="scientific">Panagrellus redivivus</name>
    <name type="common">Microworm</name>
    <dbReference type="NCBI Taxonomy" id="6233"/>
    <lineage>
        <taxon>Eukaryota</taxon>
        <taxon>Metazoa</taxon>
        <taxon>Ecdysozoa</taxon>
        <taxon>Nematoda</taxon>
        <taxon>Chromadorea</taxon>
        <taxon>Rhabditida</taxon>
        <taxon>Tylenchina</taxon>
        <taxon>Panagrolaimomorpha</taxon>
        <taxon>Panagrolaimoidea</taxon>
        <taxon>Panagrolaimidae</taxon>
        <taxon>Panagrellus</taxon>
    </lineage>
</organism>
<reference evidence="2" key="2">
    <citation type="submission" date="2020-10" db="UniProtKB">
        <authorList>
            <consortium name="WormBaseParasite"/>
        </authorList>
    </citation>
    <scope>IDENTIFICATION</scope>
</reference>
<dbReference type="WBParaSite" id="Pan_g16007.t1">
    <property type="protein sequence ID" value="Pan_g16007.t1"/>
    <property type="gene ID" value="Pan_g16007"/>
</dbReference>
<evidence type="ECO:0000313" key="1">
    <source>
        <dbReference type="Proteomes" id="UP000492821"/>
    </source>
</evidence>
<evidence type="ECO:0000313" key="2">
    <source>
        <dbReference type="WBParaSite" id="Pan_g16007.t1"/>
    </source>
</evidence>
<proteinExistence type="predicted"/>
<name>A0A7E4V386_PANRE</name>
<reference evidence="1" key="1">
    <citation type="journal article" date="2013" name="Genetics">
        <title>The draft genome and transcriptome of Panagrellus redivivus are shaped by the harsh demands of a free-living lifestyle.</title>
        <authorList>
            <person name="Srinivasan J."/>
            <person name="Dillman A.R."/>
            <person name="Macchietto M.G."/>
            <person name="Heikkinen L."/>
            <person name="Lakso M."/>
            <person name="Fracchia K.M."/>
            <person name="Antoshechkin I."/>
            <person name="Mortazavi A."/>
            <person name="Wong G."/>
            <person name="Sternberg P.W."/>
        </authorList>
    </citation>
    <scope>NUCLEOTIDE SEQUENCE [LARGE SCALE GENOMIC DNA]</scope>
    <source>
        <strain evidence="1">MT8872</strain>
    </source>
</reference>
<dbReference type="Proteomes" id="UP000492821">
    <property type="component" value="Unassembled WGS sequence"/>
</dbReference>